<keyword evidence="1" id="KW-0812">Transmembrane</keyword>
<name>A0A538SXW6_UNCEI</name>
<feature type="transmembrane region" description="Helical" evidence="1">
    <location>
        <begin position="73"/>
        <end position="89"/>
    </location>
</feature>
<evidence type="ECO:0000313" key="4">
    <source>
        <dbReference type="Proteomes" id="UP000317366"/>
    </source>
</evidence>
<gene>
    <name evidence="2" type="ORF">E6K74_00730</name>
    <name evidence="3" type="ORF">E6K77_02740</name>
</gene>
<proteinExistence type="predicted"/>
<feature type="transmembrane region" description="Helical" evidence="1">
    <location>
        <begin position="6"/>
        <end position="26"/>
    </location>
</feature>
<dbReference type="EMBL" id="VBOU01000003">
    <property type="protein sequence ID" value="TMQ56233.1"/>
    <property type="molecule type" value="Genomic_DNA"/>
</dbReference>
<organism evidence="2 5">
    <name type="scientific">Eiseniibacteriota bacterium</name>
    <dbReference type="NCBI Taxonomy" id="2212470"/>
    <lineage>
        <taxon>Bacteria</taxon>
        <taxon>Candidatus Eiseniibacteriota</taxon>
    </lineage>
</organism>
<feature type="transmembrane region" description="Helical" evidence="1">
    <location>
        <begin position="231"/>
        <end position="253"/>
    </location>
</feature>
<evidence type="ECO:0000313" key="3">
    <source>
        <dbReference type="EMBL" id="TMQ65495.1"/>
    </source>
</evidence>
<keyword evidence="1" id="KW-0472">Membrane</keyword>
<evidence type="ECO:0000313" key="2">
    <source>
        <dbReference type="EMBL" id="TMQ56233.1"/>
    </source>
</evidence>
<feature type="transmembrane region" description="Helical" evidence="1">
    <location>
        <begin position="101"/>
        <end position="124"/>
    </location>
</feature>
<reference evidence="4 5" key="1">
    <citation type="journal article" date="2019" name="Nat. Microbiol.">
        <title>Mediterranean grassland soil C-N compound turnover is dependent on rainfall and depth, and is mediated by genomically divergent microorganisms.</title>
        <authorList>
            <person name="Diamond S."/>
            <person name="Andeer P.F."/>
            <person name="Li Z."/>
            <person name="Crits-Christoph A."/>
            <person name="Burstein D."/>
            <person name="Anantharaman K."/>
            <person name="Lane K.R."/>
            <person name="Thomas B.C."/>
            <person name="Pan C."/>
            <person name="Northen T.R."/>
            <person name="Banfield J.F."/>
        </authorList>
    </citation>
    <scope>NUCLEOTIDE SEQUENCE [LARGE SCALE GENOMIC DNA]</scope>
    <source>
        <strain evidence="2">WS_4</strain>
        <strain evidence="3">WS_7</strain>
    </source>
</reference>
<feature type="transmembrane region" description="Helical" evidence="1">
    <location>
        <begin position="147"/>
        <end position="168"/>
    </location>
</feature>
<feature type="transmembrane region" description="Helical" evidence="1">
    <location>
        <begin position="180"/>
        <end position="201"/>
    </location>
</feature>
<evidence type="ECO:0000256" key="1">
    <source>
        <dbReference type="SAM" id="Phobius"/>
    </source>
</evidence>
<keyword evidence="1" id="KW-1133">Transmembrane helix</keyword>
<comment type="caution">
    <text evidence="2">The sequence shown here is derived from an EMBL/GenBank/DDBJ whole genome shotgun (WGS) entry which is preliminary data.</text>
</comment>
<dbReference type="EMBL" id="VBOX01000019">
    <property type="protein sequence ID" value="TMQ65495.1"/>
    <property type="molecule type" value="Genomic_DNA"/>
</dbReference>
<feature type="transmembrane region" description="Helical" evidence="1">
    <location>
        <begin position="33"/>
        <end position="53"/>
    </location>
</feature>
<evidence type="ECO:0000313" key="5">
    <source>
        <dbReference type="Proteomes" id="UP000319829"/>
    </source>
</evidence>
<dbReference type="AlphaFoldDB" id="A0A538SXW6"/>
<dbReference type="Proteomes" id="UP000319829">
    <property type="component" value="Unassembled WGS sequence"/>
</dbReference>
<sequence length="266" mass="28105">MNLEFGRLALVFLFAIIPAVGIALGINSPGLRARIPLLVAFFAGAIPIISLYVPKKFLSGPTGMSPRLDQWLIIVYAFAILLGVVNVVQNSTRKIARRESGWPFSIVLLLGLFATGGAGIYGAISHHGITSLPDGTATPFKWIQDQFFQPLQSTIFALLAFFMASAAFRAFRARNAEATILLFAGGLVMAGRVPLLEFLAVPFPPLQPAAAGASQALGKLTEWIMDTPNGAAQSGIIIGAALGAASMAIRVILGIERGYLGLGRGE</sequence>
<protein>
    <submittedName>
        <fullName evidence="2">Uncharacterized protein</fullName>
    </submittedName>
</protein>
<dbReference type="Proteomes" id="UP000317366">
    <property type="component" value="Unassembled WGS sequence"/>
</dbReference>
<accession>A0A538SXW6</accession>